<dbReference type="InterPro" id="IPR005176">
    <property type="entry name" value="PONY_dom"/>
</dbReference>
<dbReference type="GO" id="GO:0045116">
    <property type="term" value="P:protein neddylation"/>
    <property type="evidence" value="ECO:0007669"/>
    <property type="project" value="TreeGrafter"/>
</dbReference>
<organism evidence="4 5">
    <name type="scientific">Saponaria officinalis</name>
    <name type="common">Common soapwort</name>
    <name type="synonym">Lychnis saponaria</name>
    <dbReference type="NCBI Taxonomy" id="3572"/>
    <lineage>
        <taxon>Eukaryota</taxon>
        <taxon>Viridiplantae</taxon>
        <taxon>Streptophyta</taxon>
        <taxon>Embryophyta</taxon>
        <taxon>Tracheophyta</taxon>
        <taxon>Spermatophyta</taxon>
        <taxon>Magnoliopsida</taxon>
        <taxon>eudicotyledons</taxon>
        <taxon>Gunneridae</taxon>
        <taxon>Pentapetalae</taxon>
        <taxon>Caryophyllales</taxon>
        <taxon>Caryophyllaceae</taxon>
        <taxon>Caryophylleae</taxon>
        <taxon>Saponaria</taxon>
    </lineage>
</organism>
<keyword evidence="2" id="KW-0732">Signal</keyword>
<evidence type="ECO:0000256" key="1">
    <source>
        <dbReference type="RuleBase" id="RU410713"/>
    </source>
</evidence>
<dbReference type="Proteomes" id="UP001443914">
    <property type="component" value="Unassembled WGS sequence"/>
</dbReference>
<evidence type="ECO:0000256" key="2">
    <source>
        <dbReference type="SAM" id="SignalP"/>
    </source>
</evidence>
<comment type="caution">
    <text evidence="4">The sequence shown here is derived from an EMBL/GenBank/DDBJ whole genome shotgun (WGS) entry which is preliminary data.</text>
</comment>
<evidence type="ECO:0000313" key="4">
    <source>
        <dbReference type="EMBL" id="KAK9740514.1"/>
    </source>
</evidence>
<proteinExistence type="predicted"/>
<name>A0AAW1LY84_SAPOF</name>
<evidence type="ECO:0000313" key="5">
    <source>
        <dbReference type="Proteomes" id="UP001443914"/>
    </source>
</evidence>
<dbReference type="GO" id="GO:0031624">
    <property type="term" value="F:ubiquitin conjugating enzyme binding"/>
    <property type="evidence" value="ECO:0007669"/>
    <property type="project" value="TreeGrafter"/>
</dbReference>
<dbReference type="PROSITE" id="PS51229">
    <property type="entry name" value="DCUN1"/>
    <property type="match status" value="1"/>
</dbReference>
<dbReference type="GO" id="GO:0097602">
    <property type="term" value="F:cullin family protein binding"/>
    <property type="evidence" value="ECO:0007669"/>
    <property type="project" value="TreeGrafter"/>
</dbReference>
<dbReference type="InterPro" id="IPR014764">
    <property type="entry name" value="DCN-prot"/>
</dbReference>
<keyword evidence="5" id="KW-1185">Reference proteome</keyword>
<dbReference type="Gene3D" id="1.10.238.10">
    <property type="entry name" value="EF-hand"/>
    <property type="match status" value="1"/>
</dbReference>
<dbReference type="AlphaFoldDB" id="A0AAW1LY84"/>
<protein>
    <recommendedName>
        <fullName evidence="1">Defective in cullin neddylation protein</fullName>
    </recommendedName>
</protein>
<dbReference type="PANTHER" id="PTHR12281">
    <property type="entry name" value="RP42 RELATED"/>
    <property type="match status" value="1"/>
</dbReference>
<dbReference type="GO" id="GO:0000151">
    <property type="term" value="C:ubiquitin ligase complex"/>
    <property type="evidence" value="ECO:0007669"/>
    <property type="project" value="TreeGrafter"/>
</dbReference>
<accession>A0AAW1LY84</accession>
<feature type="domain" description="DCUN1" evidence="3">
    <location>
        <begin position="1"/>
        <end position="96"/>
    </location>
</feature>
<sequence length="96" mass="11345">MFPRYFYVLQVLCLFCFILHTEYKLCDLYNSPEGIEALCSDVEVDHTNVSILMLAWKIQAERQGYFTLEEWRKGLKALRADTISKLNKALPELEYF</sequence>
<reference evidence="4" key="1">
    <citation type="submission" date="2024-03" db="EMBL/GenBank/DDBJ databases">
        <title>WGS assembly of Saponaria officinalis var. Norfolk2.</title>
        <authorList>
            <person name="Jenkins J."/>
            <person name="Shu S."/>
            <person name="Grimwood J."/>
            <person name="Barry K."/>
            <person name="Goodstein D."/>
            <person name="Schmutz J."/>
            <person name="Leebens-Mack J."/>
            <person name="Osbourn A."/>
        </authorList>
    </citation>
    <scope>NUCLEOTIDE SEQUENCE [LARGE SCALE GENOMIC DNA]</scope>
    <source>
        <strain evidence="4">JIC</strain>
    </source>
</reference>
<dbReference type="PANTHER" id="PTHR12281:SF12">
    <property type="entry name" value="DEFECTIVE IN CULLIN NEDDYLATION PROTEIN"/>
    <property type="match status" value="1"/>
</dbReference>
<dbReference type="GO" id="GO:0032182">
    <property type="term" value="F:ubiquitin-like protein binding"/>
    <property type="evidence" value="ECO:0007669"/>
    <property type="project" value="TreeGrafter"/>
</dbReference>
<feature type="signal peptide" evidence="2">
    <location>
        <begin position="1"/>
        <end position="23"/>
    </location>
</feature>
<evidence type="ECO:0000259" key="3">
    <source>
        <dbReference type="PROSITE" id="PS51229"/>
    </source>
</evidence>
<comment type="function">
    <text evidence="1">Neddylation of cullins play an essential role in the regulation of SCF-type complexes activity.</text>
</comment>
<gene>
    <name evidence="4" type="ORF">RND81_03G041700</name>
</gene>
<dbReference type="EMBL" id="JBDFQZ010000003">
    <property type="protein sequence ID" value="KAK9740514.1"/>
    <property type="molecule type" value="Genomic_DNA"/>
</dbReference>
<feature type="chain" id="PRO_5043968349" description="Defective in cullin neddylation protein" evidence="2">
    <location>
        <begin position="24"/>
        <end position="96"/>
    </location>
</feature>